<feature type="domain" description="Peptidase M12A" evidence="2">
    <location>
        <begin position="1"/>
        <end position="111"/>
    </location>
</feature>
<protein>
    <submittedName>
        <fullName evidence="3">Astacin</fullName>
    </submittedName>
</protein>
<sequence length="120" mass="13633">MCAMILAGTRIVFSAASGNSTSIASFKKRYFATEFENGEGMRSVFEKEHNADTYGIPYNFYSIMHFAKDTFAKDGTITIETIDKKYQDIIGKQELPTKDDYRKICLMYGCEKCAAENMEE</sequence>
<dbReference type="PANTHER" id="PTHR10127:SF880">
    <property type="entry name" value="ZINC METALLOPROTEINASE NAS-5"/>
    <property type="match status" value="1"/>
</dbReference>
<name>A0A0C2BXF6_9BILA</name>
<dbReference type="Gene3D" id="3.40.390.10">
    <property type="entry name" value="Collagenase (Catalytic Domain)"/>
    <property type="match status" value="1"/>
</dbReference>
<dbReference type="PROSITE" id="PS51864">
    <property type="entry name" value="ASTACIN"/>
    <property type="match status" value="1"/>
</dbReference>
<evidence type="ECO:0000259" key="2">
    <source>
        <dbReference type="PROSITE" id="PS51864"/>
    </source>
</evidence>
<proteinExistence type="predicted"/>
<dbReference type="InterPro" id="IPR024079">
    <property type="entry name" value="MetalloPept_cat_dom_sf"/>
</dbReference>
<dbReference type="GO" id="GO:0004222">
    <property type="term" value="F:metalloendopeptidase activity"/>
    <property type="evidence" value="ECO:0007669"/>
    <property type="project" value="InterPro"/>
</dbReference>
<gene>
    <name evidence="3" type="ORF">ANCDUO_21259</name>
</gene>
<dbReference type="EMBL" id="KN757872">
    <property type="protein sequence ID" value="KIH48668.1"/>
    <property type="molecule type" value="Genomic_DNA"/>
</dbReference>
<keyword evidence="4" id="KW-1185">Reference proteome</keyword>
<dbReference type="GO" id="GO:0006508">
    <property type="term" value="P:proteolysis"/>
    <property type="evidence" value="ECO:0007669"/>
    <property type="project" value="InterPro"/>
</dbReference>
<dbReference type="PANTHER" id="PTHR10127">
    <property type="entry name" value="DISCOIDIN, CUB, EGF, LAMININ , AND ZINC METALLOPROTEASE DOMAIN CONTAINING"/>
    <property type="match status" value="1"/>
</dbReference>
<comment type="caution">
    <text evidence="1">Lacks conserved residue(s) required for the propagation of feature annotation.</text>
</comment>
<accession>A0A0C2BXF6</accession>
<evidence type="ECO:0000313" key="4">
    <source>
        <dbReference type="Proteomes" id="UP000054047"/>
    </source>
</evidence>
<dbReference type="SUPFAM" id="SSF55486">
    <property type="entry name" value="Metalloproteases ('zincins'), catalytic domain"/>
    <property type="match status" value="1"/>
</dbReference>
<dbReference type="InterPro" id="IPR001506">
    <property type="entry name" value="Peptidase_M12A"/>
</dbReference>
<dbReference type="AlphaFoldDB" id="A0A0C2BXF6"/>
<organism evidence="3 4">
    <name type="scientific">Ancylostoma duodenale</name>
    <dbReference type="NCBI Taxonomy" id="51022"/>
    <lineage>
        <taxon>Eukaryota</taxon>
        <taxon>Metazoa</taxon>
        <taxon>Ecdysozoa</taxon>
        <taxon>Nematoda</taxon>
        <taxon>Chromadorea</taxon>
        <taxon>Rhabditida</taxon>
        <taxon>Rhabditina</taxon>
        <taxon>Rhabditomorpha</taxon>
        <taxon>Strongyloidea</taxon>
        <taxon>Ancylostomatidae</taxon>
        <taxon>Ancylostomatinae</taxon>
        <taxon>Ancylostoma</taxon>
    </lineage>
</organism>
<dbReference type="OrthoDB" id="291007at2759"/>
<evidence type="ECO:0000313" key="3">
    <source>
        <dbReference type="EMBL" id="KIH48668.1"/>
    </source>
</evidence>
<dbReference type="Pfam" id="PF01400">
    <property type="entry name" value="Astacin"/>
    <property type="match status" value="1"/>
</dbReference>
<reference evidence="3 4" key="1">
    <citation type="submission" date="2013-12" db="EMBL/GenBank/DDBJ databases">
        <title>Draft genome of the parsitic nematode Ancylostoma duodenale.</title>
        <authorList>
            <person name="Mitreva M."/>
        </authorList>
    </citation>
    <scope>NUCLEOTIDE SEQUENCE [LARGE SCALE GENOMIC DNA]</scope>
    <source>
        <strain evidence="3 4">Zhejiang</strain>
    </source>
</reference>
<evidence type="ECO:0000256" key="1">
    <source>
        <dbReference type="PROSITE-ProRule" id="PRU01211"/>
    </source>
</evidence>
<dbReference type="Proteomes" id="UP000054047">
    <property type="component" value="Unassembled WGS sequence"/>
</dbReference>